<dbReference type="Proteomes" id="UP000799750">
    <property type="component" value="Unassembled WGS sequence"/>
</dbReference>
<accession>A0A6A6QVB2</accession>
<dbReference type="Pfam" id="PF13445">
    <property type="entry name" value="zf-RING_UBOX"/>
    <property type="match status" value="1"/>
</dbReference>
<evidence type="ECO:0000313" key="9">
    <source>
        <dbReference type="Proteomes" id="UP000799750"/>
    </source>
</evidence>
<feature type="domain" description="RING-type" evidence="6">
    <location>
        <begin position="94"/>
        <end position="135"/>
    </location>
</feature>
<dbReference type="InterPro" id="IPR001293">
    <property type="entry name" value="Znf_TRAF"/>
</dbReference>
<dbReference type="EMBL" id="MU004188">
    <property type="protein sequence ID" value="KAF2496448.1"/>
    <property type="molecule type" value="Genomic_DNA"/>
</dbReference>
<dbReference type="SUPFAM" id="SSF49599">
    <property type="entry name" value="TRAF domain-like"/>
    <property type="match status" value="2"/>
</dbReference>
<feature type="zinc finger region" description="TRAF-type" evidence="4">
    <location>
        <begin position="233"/>
        <end position="279"/>
    </location>
</feature>
<gene>
    <name evidence="8" type="ORF">BU16DRAFT_378048</name>
</gene>
<reference evidence="8" key="1">
    <citation type="journal article" date="2020" name="Stud. Mycol.">
        <title>101 Dothideomycetes genomes: a test case for predicting lifestyles and emergence of pathogens.</title>
        <authorList>
            <person name="Haridas S."/>
            <person name="Albert R."/>
            <person name="Binder M."/>
            <person name="Bloem J."/>
            <person name="Labutti K."/>
            <person name="Salamov A."/>
            <person name="Andreopoulos B."/>
            <person name="Baker S."/>
            <person name="Barry K."/>
            <person name="Bills G."/>
            <person name="Bluhm B."/>
            <person name="Cannon C."/>
            <person name="Castanera R."/>
            <person name="Culley D."/>
            <person name="Daum C."/>
            <person name="Ezra D."/>
            <person name="Gonzalez J."/>
            <person name="Henrissat B."/>
            <person name="Kuo A."/>
            <person name="Liang C."/>
            <person name="Lipzen A."/>
            <person name="Lutzoni F."/>
            <person name="Magnuson J."/>
            <person name="Mondo S."/>
            <person name="Nolan M."/>
            <person name="Ohm R."/>
            <person name="Pangilinan J."/>
            <person name="Park H.-J."/>
            <person name="Ramirez L."/>
            <person name="Alfaro M."/>
            <person name="Sun H."/>
            <person name="Tritt A."/>
            <person name="Yoshinaga Y."/>
            <person name="Zwiers L.-H."/>
            <person name="Turgeon B."/>
            <person name="Goodwin S."/>
            <person name="Spatafora J."/>
            <person name="Crous P."/>
            <person name="Grigoriev I."/>
        </authorList>
    </citation>
    <scope>NUCLEOTIDE SEQUENCE</scope>
    <source>
        <strain evidence="8">CBS 269.34</strain>
    </source>
</reference>
<feature type="compositionally biased region" description="Basic and acidic residues" evidence="5">
    <location>
        <begin position="502"/>
        <end position="513"/>
    </location>
</feature>
<feature type="compositionally biased region" description="Pro residues" evidence="5">
    <location>
        <begin position="375"/>
        <end position="392"/>
    </location>
</feature>
<organism evidence="8 9">
    <name type="scientific">Lophium mytilinum</name>
    <dbReference type="NCBI Taxonomy" id="390894"/>
    <lineage>
        <taxon>Eukaryota</taxon>
        <taxon>Fungi</taxon>
        <taxon>Dikarya</taxon>
        <taxon>Ascomycota</taxon>
        <taxon>Pezizomycotina</taxon>
        <taxon>Dothideomycetes</taxon>
        <taxon>Pleosporomycetidae</taxon>
        <taxon>Mytilinidiales</taxon>
        <taxon>Mytilinidiaceae</taxon>
        <taxon>Lophium</taxon>
    </lineage>
</organism>
<keyword evidence="2 4" id="KW-0863">Zinc-finger</keyword>
<dbReference type="InterPro" id="IPR017907">
    <property type="entry name" value="Znf_RING_CS"/>
</dbReference>
<evidence type="ECO:0000256" key="5">
    <source>
        <dbReference type="SAM" id="MobiDB-lite"/>
    </source>
</evidence>
<dbReference type="PROSITE" id="PS50089">
    <property type="entry name" value="ZF_RING_2"/>
    <property type="match status" value="1"/>
</dbReference>
<dbReference type="PROSITE" id="PS50145">
    <property type="entry name" value="ZF_TRAF"/>
    <property type="match status" value="1"/>
</dbReference>
<dbReference type="PANTHER" id="PTHR10131:SF94">
    <property type="entry name" value="TNF RECEPTOR-ASSOCIATED FACTOR 4"/>
    <property type="match status" value="1"/>
</dbReference>
<sequence length="513" mass="55722">MSSTPLPNDRRSRASSRADALPVSTPPLPVSTGPAVVFDSSDFVVGGPPCSPSPLALRASHSPSSKRRKSLRTQAPLDIRLLEYVPKCDSNLVCLICQCPFDIPTMLACDHVFCRECLDHAFRVQDGSKRCPTCRTHVDLKKEPIPVPRILFSMLEDLMVKCPNTKAGCTWLNKRDGVQNHVDLYCGFSTVECPAGDCRFSVLQKDFHKGCLHYTVSCELCYTSIMKKDLEEHQRTTCAQRMIQCPHCEVEMLRLDLKAHIKDVCQFAPTACPGAIVGCGHTCDRRFVPDHAKTCSMATMAPFFHAQKTRLDEQEAAQKLLQRKVDILEGGFANISNIVYPTNASDDSSFPVTNPLDPNAADSLPETPDFRLPPASFPPPAASTNNPPPPPFDSSTHHLLSLHESLRDEVGRIANDLASVEGRTHLLILNENQRAKEEMLHASAAINSLRTQVHWLLSARLQQGRASASGGGGASASAGGSGSASVPAGSSLGSASLGPLRRLSDSNRQDTKL</sequence>
<evidence type="ECO:0000259" key="7">
    <source>
        <dbReference type="PROSITE" id="PS50145"/>
    </source>
</evidence>
<proteinExistence type="predicted"/>
<dbReference type="InterPro" id="IPR001841">
    <property type="entry name" value="Znf_RING"/>
</dbReference>
<feature type="domain" description="TRAF-type" evidence="7">
    <location>
        <begin position="233"/>
        <end position="279"/>
    </location>
</feature>
<evidence type="ECO:0008006" key="10">
    <source>
        <dbReference type="Google" id="ProtNLM"/>
    </source>
</evidence>
<feature type="compositionally biased region" description="Low complexity" evidence="5">
    <location>
        <begin position="483"/>
        <end position="501"/>
    </location>
</feature>
<evidence type="ECO:0000256" key="2">
    <source>
        <dbReference type="ARBA" id="ARBA00022771"/>
    </source>
</evidence>
<dbReference type="SMART" id="SM00184">
    <property type="entry name" value="RING"/>
    <property type="match status" value="1"/>
</dbReference>
<dbReference type="GO" id="GO:0008270">
    <property type="term" value="F:zinc ion binding"/>
    <property type="evidence" value="ECO:0007669"/>
    <property type="project" value="UniProtKB-KW"/>
</dbReference>
<protein>
    <recommendedName>
        <fullName evidence="10">TRAF-type zinc finger protein</fullName>
    </recommendedName>
</protein>
<evidence type="ECO:0000313" key="8">
    <source>
        <dbReference type="EMBL" id="KAF2496448.1"/>
    </source>
</evidence>
<evidence type="ECO:0000256" key="3">
    <source>
        <dbReference type="ARBA" id="ARBA00022833"/>
    </source>
</evidence>
<evidence type="ECO:0000256" key="4">
    <source>
        <dbReference type="PROSITE-ProRule" id="PRU00207"/>
    </source>
</evidence>
<keyword evidence="3 4" id="KW-0862">Zinc</keyword>
<keyword evidence="9" id="KW-1185">Reference proteome</keyword>
<dbReference type="InterPro" id="IPR027370">
    <property type="entry name" value="Znf-RING_euk"/>
</dbReference>
<dbReference type="SUPFAM" id="SSF57850">
    <property type="entry name" value="RING/U-box"/>
    <property type="match status" value="1"/>
</dbReference>
<feature type="compositionally biased region" description="Gly residues" evidence="5">
    <location>
        <begin position="469"/>
        <end position="482"/>
    </location>
</feature>
<name>A0A6A6QVB2_9PEZI</name>
<evidence type="ECO:0000256" key="1">
    <source>
        <dbReference type="ARBA" id="ARBA00022723"/>
    </source>
</evidence>
<dbReference type="PROSITE" id="PS00518">
    <property type="entry name" value="ZF_RING_1"/>
    <property type="match status" value="1"/>
</dbReference>
<dbReference type="Gene3D" id="3.30.40.10">
    <property type="entry name" value="Zinc/RING finger domain, C3HC4 (zinc finger)"/>
    <property type="match status" value="3"/>
</dbReference>
<dbReference type="OrthoDB" id="1630758at2759"/>
<feature type="region of interest" description="Disordered" evidence="5">
    <location>
        <begin position="1"/>
        <end position="32"/>
    </location>
</feature>
<keyword evidence="1 4" id="KW-0479">Metal-binding</keyword>
<dbReference type="PANTHER" id="PTHR10131">
    <property type="entry name" value="TNF RECEPTOR ASSOCIATED FACTOR"/>
    <property type="match status" value="1"/>
</dbReference>
<evidence type="ECO:0000259" key="6">
    <source>
        <dbReference type="PROSITE" id="PS50089"/>
    </source>
</evidence>
<feature type="region of interest" description="Disordered" evidence="5">
    <location>
        <begin position="346"/>
        <end position="397"/>
    </location>
</feature>
<feature type="region of interest" description="Disordered" evidence="5">
    <location>
        <begin position="465"/>
        <end position="513"/>
    </location>
</feature>
<dbReference type="InterPro" id="IPR013083">
    <property type="entry name" value="Znf_RING/FYVE/PHD"/>
</dbReference>
<dbReference type="AlphaFoldDB" id="A0A6A6QVB2"/>
<dbReference type="Pfam" id="PF02176">
    <property type="entry name" value="zf-TRAF"/>
    <property type="match status" value="1"/>
</dbReference>